<proteinExistence type="predicted"/>
<sequence>MKNLLSNVKGDLTGGLTAGIVALPLALALGVASGVGPMAGLYGAIAVGFFAALLGGTPSQISGPTGPMVVVLAGLFATLSGDLGLIFTVVMLAGLLQIIMGFTGVGQYIRLVPYPVISGFMSGIGAIIIILQLGRLMGHEPPGGTIGALKYLPTALSDIDFVTLGLGLGTLVIAYKWPPKLGKVVPGALAALIIGTLVSLGLETPILGNIPTGLPELHMPVFDQSKLLLVLEAAFILAILGAIDSLLTSLVADNMTRTRHDSNKELIGQGVGNTVAGLIGGIAGAGATMRTVVNIRSGGKERLSGMVHALVLLAIVLGLGPLAAQIPHAVLAGILVKVGLDIIDWSYLKRAHTGPRWDFVLMLLVLGLTVFVDLITAVGVGVVLAALAYVKQIAQLQLDEVNNLPETSTDPEEDALLKQAGNKVRIFSFGGPLSFGAAADLGHHVREKVKNGSRALILDFSRVPSMDVSAAMAVETITSDAKAAGRHVIMCGAAAAVQTVLENINAHQSGVVVTPDRKAALAKAMALVNEPGKDNGSPGAAANFIPAK</sequence>
<dbReference type="Pfam" id="PF00916">
    <property type="entry name" value="Sulfate_transp"/>
    <property type="match status" value="1"/>
</dbReference>
<dbReference type="GO" id="GO:0016020">
    <property type="term" value="C:membrane"/>
    <property type="evidence" value="ECO:0007669"/>
    <property type="project" value="UniProtKB-SubCell"/>
</dbReference>
<dbReference type="PANTHER" id="PTHR11814">
    <property type="entry name" value="SULFATE TRANSPORTER"/>
    <property type="match status" value="1"/>
</dbReference>
<dbReference type="InterPro" id="IPR002645">
    <property type="entry name" value="STAS_dom"/>
</dbReference>
<feature type="transmembrane region" description="Helical" evidence="5">
    <location>
        <begin position="360"/>
        <end position="390"/>
    </location>
</feature>
<dbReference type="Pfam" id="PF01740">
    <property type="entry name" value="STAS"/>
    <property type="match status" value="1"/>
</dbReference>
<dbReference type="InterPro" id="IPR001902">
    <property type="entry name" value="SLC26A/SulP_fam"/>
</dbReference>
<keyword evidence="8" id="KW-1185">Reference proteome</keyword>
<dbReference type="AlphaFoldDB" id="A0A1E7Z5R3"/>
<feature type="transmembrane region" description="Helical" evidence="5">
    <location>
        <begin position="112"/>
        <end position="134"/>
    </location>
</feature>
<keyword evidence="4 5" id="KW-0472">Membrane</keyword>
<name>A0A1E7Z5R3_9ALTE</name>
<feature type="transmembrane region" description="Helical" evidence="5">
    <location>
        <begin position="39"/>
        <end position="57"/>
    </location>
</feature>
<reference evidence="7 8" key="1">
    <citation type="submission" date="2016-08" db="EMBL/GenBank/DDBJ databases">
        <authorList>
            <person name="Seilhamer J.J."/>
        </authorList>
    </citation>
    <scope>NUCLEOTIDE SEQUENCE [LARGE SCALE GENOMIC DNA]</scope>
    <source>
        <strain evidence="7 8">KCTC 42603</strain>
    </source>
</reference>
<evidence type="ECO:0000313" key="7">
    <source>
        <dbReference type="EMBL" id="OFC68899.1"/>
    </source>
</evidence>
<organism evidence="7 8">
    <name type="scientific">Alteromonas confluentis</name>
    <dbReference type="NCBI Taxonomy" id="1656094"/>
    <lineage>
        <taxon>Bacteria</taxon>
        <taxon>Pseudomonadati</taxon>
        <taxon>Pseudomonadota</taxon>
        <taxon>Gammaproteobacteria</taxon>
        <taxon>Alteromonadales</taxon>
        <taxon>Alteromonadaceae</taxon>
        <taxon>Alteromonas/Salinimonas group</taxon>
        <taxon>Alteromonas</taxon>
    </lineage>
</organism>
<evidence type="ECO:0000256" key="1">
    <source>
        <dbReference type="ARBA" id="ARBA00004141"/>
    </source>
</evidence>
<evidence type="ECO:0000259" key="6">
    <source>
        <dbReference type="PROSITE" id="PS50801"/>
    </source>
</evidence>
<feature type="transmembrane region" description="Helical" evidence="5">
    <location>
        <begin position="271"/>
        <end position="293"/>
    </location>
</feature>
<evidence type="ECO:0000313" key="8">
    <source>
        <dbReference type="Proteomes" id="UP000175691"/>
    </source>
</evidence>
<dbReference type="CDD" id="cd07042">
    <property type="entry name" value="STAS_SulP_like_sulfate_transporter"/>
    <property type="match status" value="1"/>
</dbReference>
<dbReference type="Proteomes" id="UP000175691">
    <property type="component" value="Unassembled WGS sequence"/>
</dbReference>
<feature type="transmembrane region" description="Helical" evidence="5">
    <location>
        <begin position="187"/>
        <end position="207"/>
    </location>
</feature>
<dbReference type="Gene3D" id="3.30.750.24">
    <property type="entry name" value="STAS domain"/>
    <property type="match status" value="1"/>
</dbReference>
<evidence type="ECO:0000256" key="5">
    <source>
        <dbReference type="SAM" id="Phobius"/>
    </source>
</evidence>
<dbReference type="STRING" id="1656094.BFC18_19320"/>
<feature type="transmembrane region" description="Helical" evidence="5">
    <location>
        <begin position="12"/>
        <end position="33"/>
    </location>
</feature>
<dbReference type="GO" id="GO:0055085">
    <property type="term" value="P:transmembrane transport"/>
    <property type="evidence" value="ECO:0007669"/>
    <property type="project" value="InterPro"/>
</dbReference>
<dbReference type="InterPro" id="IPR036513">
    <property type="entry name" value="STAS_dom_sf"/>
</dbReference>
<comment type="subcellular location">
    <subcellularLocation>
        <location evidence="1">Membrane</location>
        <topology evidence="1">Multi-pass membrane protein</topology>
    </subcellularLocation>
</comment>
<keyword evidence="3 5" id="KW-1133">Transmembrane helix</keyword>
<comment type="caution">
    <text evidence="7">The sequence shown here is derived from an EMBL/GenBank/DDBJ whole genome shotgun (WGS) entry which is preliminary data.</text>
</comment>
<accession>A0A1E7Z5R3</accession>
<keyword evidence="2 5" id="KW-0812">Transmembrane</keyword>
<evidence type="ECO:0000256" key="4">
    <source>
        <dbReference type="ARBA" id="ARBA00023136"/>
    </source>
</evidence>
<feature type="transmembrane region" description="Helical" evidence="5">
    <location>
        <begin position="69"/>
        <end position="100"/>
    </location>
</feature>
<gene>
    <name evidence="7" type="ORF">BFC18_19320</name>
</gene>
<evidence type="ECO:0000256" key="2">
    <source>
        <dbReference type="ARBA" id="ARBA00022692"/>
    </source>
</evidence>
<feature type="domain" description="STAS" evidence="6">
    <location>
        <begin position="424"/>
        <end position="528"/>
    </location>
</feature>
<dbReference type="OrthoDB" id="9769739at2"/>
<protein>
    <submittedName>
        <fullName evidence="7">Sodium-independent anion transporter</fullName>
    </submittedName>
</protein>
<dbReference type="EMBL" id="MDHN01000041">
    <property type="protein sequence ID" value="OFC68899.1"/>
    <property type="molecule type" value="Genomic_DNA"/>
</dbReference>
<dbReference type="InterPro" id="IPR011547">
    <property type="entry name" value="SLC26A/SulP_dom"/>
</dbReference>
<dbReference type="RefSeq" id="WP_070127003.1">
    <property type="nucleotide sequence ID" value="NZ_MDHN01000041.1"/>
</dbReference>
<feature type="transmembrane region" description="Helical" evidence="5">
    <location>
        <begin position="305"/>
        <end position="323"/>
    </location>
</feature>
<feature type="transmembrane region" description="Helical" evidence="5">
    <location>
        <begin position="329"/>
        <end position="348"/>
    </location>
</feature>
<evidence type="ECO:0000256" key="3">
    <source>
        <dbReference type="ARBA" id="ARBA00022989"/>
    </source>
</evidence>
<feature type="transmembrane region" description="Helical" evidence="5">
    <location>
        <begin position="227"/>
        <end position="251"/>
    </location>
</feature>
<dbReference type="PROSITE" id="PS50801">
    <property type="entry name" value="STAS"/>
    <property type="match status" value="1"/>
</dbReference>
<feature type="transmembrane region" description="Helical" evidence="5">
    <location>
        <begin position="155"/>
        <end position="175"/>
    </location>
</feature>
<dbReference type="SUPFAM" id="SSF52091">
    <property type="entry name" value="SpoIIaa-like"/>
    <property type="match status" value="1"/>
</dbReference>